<dbReference type="Gene3D" id="6.10.140.2220">
    <property type="match status" value="1"/>
</dbReference>
<dbReference type="EMBL" id="JAUTXT010000022">
    <property type="protein sequence ID" value="KAK3673966.1"/>
    <property type="molecule type" value="Genomic_DNA"/>
</dbReference>
<name>A0AAE0WLM5_9PEZI</name>
<protein>
    <recommendedName>
        <fullName evidence="3">Suppressor of anucleate metulae protein B</fullName>
    </recommendedName>
</protein>
<keyword evidence="2" id="KW-1185">Reference proteome</keyword>
<organism evidence="1 2">
    <name type="scientific">Recurvomyces mirabilis</name>
    <dbReference type="NCBI Taxonomy" id="574656"/>
    <lineage>
        <taxon>Eukaryota</taxon>
        <taxon>Fungi</taxon>
        <taxon>Dikarya</taxon>
        <taxon>Ascomycota</taxon>
        <taxon>Pezizomycotina</taxon>
        <taxon>Dothideomycetes</taxon>
        <taxon>Dothideomycetidae</taxon>
        <taxon>Mycosphaerellales</taxon>
        <taxon>Teratosphaeriaceae</taxon>
        <taxon>Recurvomyces</taxon>
    </lineage>
</organism>
<evidence type="ECO:0000313" key="1">
    <source>
        <dbReference type="EMBL" id="KAK3673966.1"/>
    </source>
</evidence>
<proteinExistence type="predicted"/>
<evidence type="ECO:0008006" key="3">
    <source>
        <dbReference type="Google" id="ProtNLM"/>
    </source>
</evidence>
<sequence length="179" mass="20262">MACSRCGRASAVNCEKCAEGLEQNGEPSQILYCGRQCLEADKKAHASDCGLRIDRLQLFRAGKLVQDAFLQSREQPFDLCIESVKKNGHRLIMKEPKVYKKNGPIYFEFPNEMFDNERDKKAMLTWMTCSDGLAQMFNLLEAAVQGLFTKASEVCLQLRAELARIDDGSNWRLRWSNGG</sequence>
<evidence type="ECO:0000313" key="2">
    <source>
        <dbReference type="Proteomes" id="UP001274830"/>
    </source>
</evidence>
<dbReference type="AlphaFoldDB" id="A0AAE0WLM5"/>
<gene>
    <name evidence="1" type="ORF">LTR78_006168</name>
</gene>
<dbReference type="Proteomes" id="UP001274830">
    <property type="component" value="Unassembled WGS sequence"/>
</dbReference>
<accession>A0AAE0WLM5</accession>
<reference evidence="1" key="1">
    <citation type="submission" date="2023-07" db="EMBL/GenBank/DDBJ databases">
        <title>Black Yeasts Isolated from many extreme environments.</title>
        <authorList>
            <person name="Coleine C."/>
            <person name="Stajich J.E."/>
            <person name="Selbmann L."/>
        </authorList>
    </citation>
    <scope>NUCLEOTIDE SEQUENCE</scope>
    <source>
        <strain evidence="1">CCFEE 5485</strain>
    </source>
</reference>
<comment type="caution">
    <text evidence="1">The sequence shown here is derived from an EMBL/GenBank/DDBJ whole genome shotgun (WGS) entry which is preliminary data.</text>
</comment>